<dbReference type="Proteomes" id="UP000319342">
    <property type="component" value="Chromosome"/>
</dbReference>
<feature type="region of interest" description="Disordered" evidence="1">
    <location>
        <begin position="33"/>
        <end position="52"/>
    </location>
</feature>
<keyword evidence="3" id="KW-1185">Reference proteome</keyword>
<reference evidence="2 3" key="1">
    <citation type="submission" date="2019-02" db="EMBL/GenBank/DDBJ databases">
        <title>Deep-cultivation of Planctomycetes and their phenomic and genomic characterization uncovers novel biology.</title>
        <authorList>
            <person name="Wiegand S."/>
            <person name="Jogler M."/>
            <person name="Boedeker C."/>
            <person name="Pinto D."/>
            <person name="Vollmers J."/>
            <person name="Rivas-Marin E."/>
            <person name="Kohn T."/>
            <person name="Peeters S.H."/>
            <person name="Heuer A."/>
            <person name="Rast P."/>
            <person name="Oberbeckmann S."/>
            <person name="Bunk B."/>
            <person name="Jeske O."/>
            <person name="Meyerdierks A."/>
            <person name="Storesund J.E."/>
            <person name="Kallscheuer N."/>
            <person name="Luecker S."/>
            <person name="Lage O.M."/>
            <person name="Pohl T."/>
            <person name="Merkel B.J."/>
            <person name="Hornburger P."/>
            <person name="Mueller R.-W."/>
            <person name="Bruemmer F."/>
            <person name="Labrenz M."/>
            <person name="Spormann A.M."/>
            <person name="Op den Camp H."/>
            <person name="Overmann J."/>
            <person name="Amann R."/>
            <person name="Jetten M.S.M."/>
            <person name="Mascher T."/>
            <person name="Medema M.H."/>
            <person name="Devos D.P."/>
            <person name="Kaster A.-K."/>
            <person name="Ovreas L."/>
            <person name="Rohde M."/>
            <person name="Galperin M.Y."/>
            <person name="Jogler C."/>
        </authorList>
    </citation>
    <scope>NUCLEOTIDE SEQUENCE [LARGE SCALE GENOMIC DNA]</scope>
    <source>
        <strain evidence="2 3">Pla163</strain>
    </source>
</reference>
<evidence type="ECO:0000256" key="1">
    <source>
        <dbReference type="SAM" id="MobiDB-lite"/>
    </source>
</evidence>
<dbReference type="EMBL" id="CP036290">
    <property type="protein sequence ID" value="QDU84040.1"/>
    <property type="molecule type" value="Genomic_DNA"/>
</dbReference>
<organism evidence="2 3">
    <name type="scientific">Rohdeia mirabilis</name>
    <dbReference type="NCBI Taxonomy" id="2528008"/>
    <lineage>
        <taxon>Bacteria</taxon>
        <taxon>Pseudomonadati</taxon>
        <taxon>Planctomycetota</taxon>
        <taxon>Planctomycetia</taxon>
        <taxon>Planctomycetia incertae sedis</taxon>
        <taxon>Rohdeia</taxon>
    </lineage>
</organism>
<evidence type="ECO:0000313" key="3">
    <source>
        <dbReference type="Proteomes" id="UP000319342"/>
    </source>
</evidence>
<gene>
    <name evidence="2" type="ORF">Pla163_11410</name>
</gene>
<evidence type="ECO:0000313" key="2">
    <source>
        <dbReference type="EMBL" id="QDU84040.1"/>
    </source>
</evidence>
<name>A0A518CXV1_9BACT</name>
<accession>A0A518CXV1</accession>
<proteinExistence type="predicted"/>
<protein>
    <submittedName>
        <fullName evidence="2">Uncharacterized protein</fullName>
    </submittedName>
</protein>
<sequence>MPALDLPLTISAVKSKTPRTRYVALLMGPHNPHLNERGRSGSSTHINARVVL</sequence>
<dbReference type="AlphaFoldDB" id="A0A518CXV1"/>